<keyword evidence="2" id="KW-1185">Reference proteome</keyword>
<dbReference type="Proteomes" id="UP001231649">
    <property type="component" value="Chromosome 1"/>
</dbReference>
<reference evidence="1" key="1">
    <citation type="submission" date="2023-03" db="EMBL/GenBank/DDBJ databases">
        <title>Chromosome-level genomes of two armyworms, Mythimna separata and Mythimna loreyi, provide insights into the biosynthesis and reception of sex pheromones.</title>
        <authorList>
            <person name="Zhao H."/>
        </authorList>
    </citation>
    <scope>NUCLEOTIDE SEQUENCE</scope>
    <source>
        <strain evidence="1">BeijingLab</strain>
    </source>
</reference>
<dbReference type="EMBL" id="CM056777">
    <property type="protein sequence ID" value="KAJ8737851.1"/>
    <property type="molecule type" value="Genomic_DNA"/>
</dbReference>
<sequence>MPPSPSETKPPKFTRGEKCLFVHLLVTLGIIILMIITYFVHLCVVNHTRNSEVIPSMPIYDQNSPYLSEQEYVGVMFVNATPPTVICNTLLLAKRWSLAPAQCTSMRDDPDLSIYLLHWTIKYKINGKHSHTSIKRTLTHSQFSRGNYQNNIGLFEHAEPIYKEQYYVAPKDIVVDDESLEKYQKEMAIIDWEVNFSQKGDVSGSIENKVRPILSYKCGIYANSIVELRPYEFCVNFQENKPIADHGAVFVMNSKIIGFFSWGDIEGRGVPLIILNILHFREWFESITY</sequence>
<proteinExistence type="predicted"/>
<organism evidence="1 2">
    <name type="scientific">Mythimna loreyi</name>
    <dbReference type="NCBI Taxonomy" id="667449"/>
    <lineage>
        <taxon>Eukaryota</taxon>
        <taxon>Metazoa</taxon>
        <taxon>Ecdysozoa</taxon>
        <taxon>Arthropoda</taxon>
        <taxon>Hexapoda</taxon>
        <taxon>Insecta</taxon>
        <taxon>Pterygota</taxon>
        <taxon>Neoptera</taxon>
        <taxon>Endopterygota</taxon>
        <taxon>Lepidoptera</taxon>
        <taxon>Glossata</taxon>
        <taxon>Ditrysia</taxon>
        <taxon>Noctuoidea</taxon>
        <taxon>Noctuidae</taxon>
        <taxon>Noctuinae</taxon>
        <taxon>Hadenini</taxon>
        <taxon>Mythimna</taxon>
    </lineage>
</organism>
<evidence type="ECO:0000313" key="2">
    <source>
        <dbReference type="Proteomes" id="UP001231649"/>
    </source>
</evidence>
<comment type="caution">
    <text evidence="1">The sequence shown here is derived from an EMBL/GenBank/DDBJ whole genome shotgun (WGS) entry which is preliminary data.</text>
</comment>
<gene>
    <name evidence="1" type="ORF">PYW08_000446</name>
</gene>
<protein>
    <submittedName>
        <fullName evidence="1">Uncharacterized protein</fullName>
    </submittedName>
</protein>
<name>A0ACC2RCG7_9NEOP</name>
<accession>A0ACC2RCG7</accession>
<evidence type="ECO:0000313" key="1">
    <source>
        <dbReference type="EMBL" id="KAJ8737851.1"/>
    </source>
</evidence>